<reference evidence="1 2" key="1">
    <citation type="journal article" date="2021" name="Elife">
        <title>Chloroplast acquisition without the gene transfer in kleptoplastic sea slugs, Plakobranchus ocellatus.</title>
        <authorList>
            <person name="Maeda T."/>
            <person name="Takahashi S."/>
            <person name="Yoshida T."/>
            <person name="Shimamura S."/>
            <person name="Takaki Y."/>
            <person name="Nagai Y."/>
            <person name="Toyoda A."/>
            <person name="Suzuki Y."/>
            <person name="Arimoto A."/>
            <person name="Ishii H."/>
            <person name="Satoh N."/>
            <person name="Nishiyama T."/>
            <person name="Hasebe M."/>
            <person name="Maruyama T."/>
            <person name="Minagawa J."/>
            <person name="Obokata J."/>
            <person name="Shigenobu S."/>
        </authorList>
    </citation>
    <scope>NUCLEOTIDE SEQUENCE [LARGE SCALE GENOMIC DNA]</scope>
</reference>
<dbReference type="AlphaFoldDB" id="A0AAV4H4F2"/>
<accession>A0AAV4H4F2</accession>
<dbReference type="Proteomes" id="UP000762676">
    <property type="component" value="Unassembled WGS sequence"/>
</dbReference>
<evidence type="ECO:0000313" key="2">
    <source>
        <dbReference type="Proteomes" id="UP000762676"/>
    </source>
</evidence>
<evidence type="ECO:0000313" key="1">
    <source>
        <dbReference type="EMBL" id="GFR92773.1"/>
    </source>
</evidence>
<organism evidence="1 2">
    <name type="scientific">Elysia marginata</name>
    <dbReference type="NCBI Taxonomy" id="1093978"/>
    <lineage>
        <taxon>Eukaryota</taxon>
        <taxon>Metazoa</taxon>
        <taxon>Spiralia</taxon>
        <taxon>Lophotrochozoa</taxon>
        <taxon>Mollusca</taxon>
        <taxon>Gastropoda</taxon>
        <taxon>Heterobranchia</taxon>
        <taxon>Euthyneura</taxon>
        <taxon>Panpulmonata</taxon>
        <taxon>Sacoglossa</taxon>
        <taxon>Placobranchoidea</taxon>
        <taxon>Plakobranchidae</taxon>
        <taxon>Elysia</taxon>
    </lineage>
</organism>
<comment type="caution">
    <text evidence="1">The sequence shown here is derived from an EMBL/GenBank/DDBJ whole genome shotgun (WGS) entry which is preliminary data.</text>
</comment>
<name>A0AAV4H4F2_9GAST</name>
<sequence>MGNNRNSKDELLDIKNTSYTTVCTSVPGFELHRIAPLGGVHGSDTATWTTAAATSRNTTTCLHIFA</sequence>
<keyword evidence="2" id="KW-1185">Reference proteome</keyword>
<proteinExistence type="predicted"/>
<gene>
    <name evidence="1" type="ORF">ElyMa_002626700</name>
</gene>
<dbReference type="EMBL" id="BMAT01005413">
    <property type="protein sequence ID" value="GFR92773.1"/>
    <property type="molecule type" value="Genomic_DNA"/>
</dbReference>
<protein>
    <submittedName>
        <fullName evidence="1">Uncharacterized protein</fullName>
    </submittedName>
</protein>